<dbReference type="PANTHER" id="PTHR22966:SF61">
    <property type="entry name" value="2-AMINOETHANETHIOL DIOXYGENASE"/>
    <property type="match status" value="1"/>
</dbReference>
<gene>
    <name evidence="4" type="ORF">FSP39_003068</name>
</gene>
<dbReference type="Pfam" id="PF07847">
    <property type="entry name" value="PCO_ADO"/>
    <property type="match status" value="1"/>
</dbReference>
<evidence type="ECO:0000256" key="2">
    <source>
        <dbReference type="ARBA" id="ARBA00023002"/>
    </source>
</evidence>
<keyword evidence="5" id="KW-1185">Reference proteome</keyword>
<name>A0AA88Y586_PINIB</name>
<dbReference type="GO" id="GO:0005739">
    <property type="term" value="C:mitochondrion"/>
    <property type="evidence" value="ECO:0007669"/>
    <property type="project" value="TreeGrafter"/>
</dbReference>
<dbReference type="PANTHER" id="PTHR22966">
    <property type="entry name" value="2-AMINOETHANETHIOL DIOXYGENASE"/>
    <property type="match status" value="1"/>
</dbReference>
<dbReference type="GO" id="GO:0046872">
    <property type="term" value="F:metal ion binding"/>
    <property type="evidence" value="ECO:0007669"/>
    <property type="project" value="UniProtKB-KW"/>
</dbReference>
<organism evidence="4 5">
    <name type="scientific">Pinctada imbricata</name>
    <name type="common">Atlantic pearl-oyster</name>
    <name type="synonym">Pinctada martensii</name>
    <dbReference type="NCBI Taxonomy" id="66713"/>
    <lineage>
        <taxon>Eukaryota</taxon>
        <taxon>Metazoa</taxon>
        <taxon>Spiralia</taxon>
        <taxon>Lophotrochozoa</taxon>
        <taxon>Mollusca</taxon>
        <taxon>Bivalvia</taxon>
        <taxon>Autobranchia</taxon>
        <taxon>Pteriomorphia</taxon>
        <taxon>Pterioida</taxon>
        <taxon>Pterioidea</taxon>
        <taxon>Pteriidae</taxon>
        <taxon>Pinctada</taxon>
    </lineage>
</organism>
<dbReference type="InterPro" id="IPR012864">
    <property type="entry name" value="PCO/ADO"/>
</dbReference>
<keyword evidence="2" id="KW-0560">Oxidoreductase</keyword>
<keyword evidence="1" id="KW-0479">Metal-binding</keyword>
<proteinExistence type="predicted"/>
<sequence>MAVTSYSLLNDENEVHPSNLRMNLPRQFIKPVIPKGETTLSPEDECCVLSPEEGNIHQISPIDGPAAFLDILAPPYDHETGKRVCHYYQTIGMEKSKDRGDIMWLGQAGQPRDFWCDTAPYLGPEL</sequence>
<reference evidence="4" key="1">
    <citation type="submission" date="2019-08" db="EMBL/GenBank/DDBJ databases">
        <title>The improved chromosome-level genome for the pearl oyster Pinctada fucata martensii using PacBio sequencing and Hi-C.</title>
        <authorList>
            <person name="Zheng Z."/>
        </authorList>
    </citation>
    <scope>NUCLEOTIDE SEQUENCE</scope>
    <source>
        <strain evidence="4">ZZ-2019</strain>
        <tissue evidence="4">Adductor muscle</tissue>
    </source>
</reference>
<evidence type="ECO:0000256" key="1">
    <source>
        <dbReference type="ARBA" id="ARBA00022723"/>
    </source>
</evidence>
<evidence type="ECO:0000313" key="5">
    <source>
        <dbReference type="Proteomes" id="UP001186944"/>
    </source>
</evidence>
<protein>
    <submittedName>
        <fullName evidence="4">Uncharacterized protein</fullName>
    </submittedName>
</protein>
<dbReference type="Gene3D" id="2.60.120.10">
    <property type="entry name" value="Jelly Rolls"/>
    <property type="match status" value="1"/>
</dbReference>
<dbReference type="SUPFAM" id="SSF51182">
    <property type="entry name" value="RmlC-like cupins"/>
    <property type="match status" value="1"/>
</dbReference>
<comment type="caution">
    <text evidence="4">The sequence shown here is derived from an EMBL/GenBank/DDBJ whole genome shotgun (WGS) entry which is preliminary data.</text>
</comment>
<evidence type="ECO:0000256" key="3">
    <source>
        <dbReference type="ARBA" id="ARBA00023004"/>
    </source>
</evidence>
<dbReference type="EMBL" id="VSWD01000008">
    <property type="protein sequence ID" value="KAK3094541.1"/>
    <property type="molecule type" value="Genomic_DNA"/>
</dbReference>
<dbReference type="GO" id="GO:0016702">
    <property type="term" value="F:oxidoreductase activity, acting on single donors with incorporation of molecular oxygen, incorporation of two atoms of oxygen"/>
    <property type="evidence" value="ECO:0007669"/>
    <property type="project" value="InterPro"/>
</dbReference>
<accession>A0AA88Y586</accession>
<dbReference type="InterPro" id="IPR011051">
    <property type="entry name" value="RmlC_Cupin_sf"/>
</dbReference>
<dbReference type="AlphaFoldDB" id="A0AA88Y586"/>
<evidence type="ECO:0000313" key="4">
    <source>
        <dbReference type="EMBL" id="KAK3094541.1"/>
    </source>
</evidence>
<keyword evidence="3" id="KW-0408">Iron</keyword>
<dbReference type="InterPro" id="IPR014710">
    <property type="entry name" value="RmlC-like_jellyroll"/>
</dbReference>
<dbReference type="Proteomes" id="UP001186944">
    <property type="component" value="Unassembled WGS sequence"/>
</dbReference>